<dbReference type="InterPro" id="IPR036388">
    <property type="entry name" value="WH-like_DNA-bd_sf"/>
</dbReference>
<dbReference type="PANTHER" id="PTHR43132:SF6">
    <property type="entry name" value="HTH-TYPE TRANSCRIPTIONAL REPRESSOR CZRA"/>
    <property type="match status" value="1"/>
</dbReference>
<dbReference type="RefSeq" id="WP_285608958.1">
    <property type="nucleotide sequence ID" value="NZ_BSSD01000002.1"/>
</dbReference>
<sequence>MIRIHLGSLTLARTRIAISPLNESVAALELLHRYGPQAPWPYTEWARRAWEVLRTVPQVAALHVHLHLAEAGRGQRTPDVFEPMPEVSEPELGQELDALRGTPSELAEAQFATHWPGGVPDFLVPYQRDHAGAFAALADAHGEFWRLAIAPHWPSMRTALDEEVLLRARSLATAGPESLLARLGGRTVWEPPVLSLPKSRETQLVAADQRLLLLPLVFAGDRVGCSTDHPEILRVSYQARGAALLAGGIPAPTTEPDRLIPLVGSRRAQVLRALETPSTTTAMATALGLAPSTVSEQLSALVDAGVAYRRRSGRSVLYGLEPAGEVLLALFQLTDGTIRPRRIL</sequence>
<accession>A0A9W6QL82</accession>
<dbReference type="GO" id="GO:0003677">
    <property type="term" value="F:DNA binding"/>
    <property type="evidence" value="ECO:0007669"/>
    <property type="project" value="UniProtKB-KW"/>
</dbReference>
<keyword evidence="2" id="KW-0238">DNA-binding</keyword>
<dbReference type="InterPro" id="IPR036390">
    <property type="entry name" value="WH_DNA-bd_sf"/>
</dbReference>
<dbReference type="CDD" id="cd00090">
    <property type="entry name" value="HTH_ARSR"/>
    <property type="match status" value="1"/>
</dbReference>
<name>A0A9W6QL82_9PSEU</name>
<dbReference type="EMBL" id="BSSD01000002">
    <property type="protein sequence ID" value="GLW90622.1"/>
    <property type="molecule type" value="Genomic_DNA"/>
</dbReference>
<dbReference type="AlphaFoldDB" id="A0A9W6QL82"/>
<dbReference type="Proteomes" id="UP001165042">
    <property type="component" value="Unassembled WGS sequence"/>
</dbReference>
<evidence type="ECO:0000259" key="4">
    <source>
        <dbReference type="SMART" id="SM00418"/>
    </source>
</evidence>
<evidence type="ECO:0000256" key="1">
    <source>
        <dbReference type="ARBA" id="ARBA00023015"/>
    </source>
</evidence>
<evidence type="ECO:0000313" key="6">
    <source>
        <dbReference type="Proteomes" id="UP001165042"/>
    </source>
</evidence>
<reference evidence="5" key="1">
    <citation type="submission" date="2023-02" db="EMBL/GenBank/DDBJ databases">
        <title>Actinokineospora globicatena NBRC 15670.</title>
        <authorList>
            <person name="Ichikawa N."/>
            <person name="Sato H."/>
            <person name="Tonouchi N."/>
        </authorList>
    </citation>
    <scope>NUCLEOTIDE SEQUENCE</scope>
    <source>
        <strain evidence="5">NBRC 15670</strain>
    </source>
</reference>
<feature type="domain" description="HTH arsR-type" evidence="4">
    <location>
        <begin position="257"/>
        <end position="332"/>
    </location>
</feature>
<dbReference type="PANTHER" id="PTHR43132">
    <property type="entry name" value="ARSENICAL RESISTANCE OPERON REPRESSOR ARSR-RELATED"/>
    <property type="match status" value="1"/>
</dbReference>
<dbReference type="InterPro" id="IPR001845">
    <property type="entry name" value="HTH_ArsR_DNA-bd_dom"/>
</dbReference>
<dbReference type="Pfam" id="PF01022">
    <property type="entry name" value="HTH_5"/>
    <property type="match status" value="1"/>
</dbReference>
<dbReference type="SUPFAM" id="SSF46785">
    <property type="entry name" value="Winged helix' DNA-binding domain"/>
    <property type="match status" value="1"/>
</dbReference>
<keyword evidence="1" id="KW-0805">Transcription regulation</keyword>
<dbReference type="InterPro" id="IPR011991">
    <property type="entry name" value="ArsR-like_HTH"/>
</dbReference>
<dbReference type="InterPro" id="IPR051011">
    <property type="entry name" value="Metal_resp_trans_reg"/>
</dbReference>
<gene>
    <name evidence="5" type="ORF">Aglo03_14380</name>
</gene>
<evidence type="ECO:0000256" key="3">
    <source>
        <dbReference type="ARBA" id="ARBA00023163"/>
    </source>
</evidence>
<keyword evidence="6" id="KW-1185">Reference proteome</keyword>
<dbReference type="Gene3D" id="1.10.10.10">
    <property type="entry name" value="Winged helix-like DNA-binding domain superfamily/Winged helix DNA-binding domain"/>
    <property type="match status" value="1"/>
</dbReference>
<proteinExistence type="predicted"/>
<keyword evidence="3" id="KW-0804">Transcription</keyword>
<evidence type="ECO:0000256" key="2">
    <source>
        <dbReference type="ARBA" id="ARBA00023125"/>
    </source>
</evidence>
<evidence type="ECO:0000313" key="5">
    <source>
        <dbReference type="EMBL" id="GLW90622.1"/>
    </source>
</evidence>
<comment type="caution">
    <text evidence="5">The sequence shown here is derived from an EMBL/GenBank/DDBJ whole genome shotgun (WGS) entry which is preliminary data.</text>
</comment>
<organism evidence="5 6">
    <name type="scientific">Actinokineospora globicatena</name>
    <dbReference type="NCBI Taxonomy" id="103729"/>
    <lineage>
        <taxon>Bacteria</taxon>
        <taxon>Bacillati</taxon>
        <taxon>Actinomycetota</taxon>
        <taxon>Actinomycetes</taxon>
        <taxon>Pseudonocardiales</taxon>
        <taxon>Pseudonocardiaceae</taxon>
        <taxon>Actinokineospora</taxon>
    </lineage>
</organism>
<dbReference type="GO" id="GO:0003700">
    <property type="term" value="F:DNA-binding transcription factor activity"/>
    <property type="evidence" value="ECO:0007669"/>
    <property type="project" value="InterPro"/>
</dbReference>
<dbReference type="SMART" id="SM00418">
    <property type="entry name" value="HTH_ARSR"/>
    <property type="match status" value="1"/>
</dbReference>
<protein>
    <submittedName>
        <fullName evidence="5">Transcriptional regulator</fullName>
    </submittedName>
</protein>